<protein>
    <submittedName>
        <fullName evidence="3">3374_t:CDS:1</fullName>
    </submittedName>
</protein>
<dbReference type="Proteomes" id="UP000789396">
    <property type="component" value="Unassembled WGS sequence"/>
</dbReference>
<name>A0A9N9DRI1_9GLOM</name>
<feature type="region of interest" description="Disordered" evidence="1">
    <location>
        <begin position="1078"/>
        <end position="1133"/>
    </location>
</feature>
<feature type="region of interest" description="Disordered" evidence="1">
    <location>
        <begin position="587"/>
        <end position="720"/>
    </location>
</feature>
<feature type="compositionally biased region" description="Polar residues" evidence="1">
    <location>
        <begin position="658"/>
        <end position="667"/>
    </location>
</feature>
<dbReference type="PROSITE" id="PS50020">
    <property type="entry name" value="WW_DOMAIN_2"/>
    <property type="match status" value="1"/>
</dbReference>
<proteinExistence type="predicted"/>
<feature type="compositionally biased region" description="Polar residues" evidence="1">
    <location>
        <begin position="459"/>
        <end position="471"/>
    </location>
</feature>
<dbReference type="InterPro" id="IPR036020">
    <property type="entry name" value="WW_dom_sf"/>
</dbReference>
<feature type="compositionally biased region" description="Polar residues" evidence="1">
    <location>
        <begin position="133"/>
        <end position="144"/>
    </location>
</feature>
<feature type="region of interest" description="Disordered" evidence="1">
    <location>
        <begin position="733"/>
        <end position="761"/>
    </location>
</feature>
<feature type="compositionally biased region" description="Low complexity" evidence="1">
    <location>
        <begin position="45"/>
        <end position="58"/>
    </location>
</feature>
<dbReference type="Gene3D" id="2.20.70.10">
    <property type="match status" value="1"/>
</dbReference>
<gene>
    <name evidence="3" type="ORF">RFULGI_LOCUS8231</name>
</gene>
<feature type="compositionally biased region" description="Basic and acidic residues" evidence="1">
    <location>
        <begin position="399"/>
        <end position="458"/>
    </location>
</feature>
<feature type="region of interest" description="Disordered" evidence="1">
    <location>
        <begin position="1"/>
        <end position="144"/>
    </location>
</feature>
<evidence type="ECO:0000313" key="4">
    <source>
        <dbReference type="Proteomes" id="UP000789396"/>
    </source>
</evidence>
<feature type="compositionally biased region" description="Basic and acidic residues" evidence="1">
    <location>
        <begin position="834"/>
        <end position="855"/>
    </location>
</feature>
<feature type="region of interest" description="Disordered" evidence="1">
    <location>
        <begin position="991"/>
        <end position="1046"/>
    </location>
</feature>
<feature type="compositionally biased region" description="Low complexity" evidence="1">
    <location>
        <begin position="1102"/>
        <end position="1116"/>
    </location>
</feature>
<feature type="compositionally biased region" description="Low complexity" evidence="1">
    <location>
        <begin position="472"/>
        <end position="482"/>
    </location>
</feature>
<evidence type="ECO:0000256" key="1">
    <source>
        <dbReference type="SAM" id="MobiDB-lite"/>
    </source>
</evidence>
<evidence type="ECO:0000313" key="3">
    <source>
        <dbReference type="EMBL" id="CAG8645378.1"/>
    </source>
</evidence>
<dbReference type="OrthoDB" id="2390149at2759"/>
<feature type="compositionally biased region" description="Basic and acidic residues" evidence="1">
    <location>
        <begin position="1078"/>
        <end position="1089"/>
    </location>
</feature>
<reference evidence="3" key="1">
    <citation type="submission" date="2021-06" db="EMBL/GenBank/DDBJ databases">
        <authorList>
            <person name="Kallberg Y."/>
            <person name="Tangrot J."/>
            <person name="Rosling A."/>
        </authorList>
    </citation>
    <scope>NUCLEOTIDE SEQUENCE</scope>
    <source>
        <strain evidence="3">IN212</strain>
    </source>
</reference>
<dbReference type="Pfam" id="PF00397">
    <property type="entry name" value="WW"/>
    <property type="match status" value="1"/>
</dbReference>
<feature type="non-terminal residue" evidence="3">
    <location>
        <position position="1435"/>
    </location>
</feature>
<feature type="compositionally biased region" description="Basic and acidic residues" evidence="1">
    <location>
        <begin position="1004"/>
        <end position="1046"/>
    </location>
</feature>
<feature type="compositionally biased region" description="Basic and acidic residues" evidence="1">
    <location>
        <begin position="534"/>
        <end position="557"/>
    </location>
</feature>
<comment type="caution">
    <text evidence="3">The sequence shown here is derived from an EMBL/GenBank/DDBJ whole genome shotgun (WGS) entry which is preliminary data.</text>
</comment>
<dbReference type="EMBL" id="CAJVPZ010013024">
    <property type="protein sequence ID" value="CAG8645378.1"/>
    <property type="molecule type" value="Genomic_DNA"/>
</dbReference>
<dbReference type="InterPro" id="IPR001202">
    <property type="entry name" value="WW_dom"/>
</dbReference>
<dbReference type="PROSITE" id="PS01159">
    <property type="entry name" value="WW_DOMAIN_1"/>
    <property type="match status" value="1"/>
</dbReference>
<dbReference type="SMART" id="SM00456">
    <property type="entry name" value="WW"/>
    <property type="match status" value="1"/>
</dbReference>
<feature type="compositionally biased region" description="Basic and acidic residues" evidence="1">
    <location>
        <begin position="483"/>
        <end position="511"/>
    </location>
</feature>
<feature type="compositionally biased region" description="Basic and acidic residues" evidence="1">
    <location>
        <begin position="733"/>
        <end position="748"/>
    </location>
</feature>
<organism evidence="3 4">
    <name type="scientific">Racocetra fulgida</name>
    <dbReference type="NCBI Taxonomy" id="60492"/>
    <lineage>
        <taxon>Eukaryota</taxon>
        <taxon>Fungi</taxon>
        <taxon>Fungi incertae sedis</taxon>
        <taxon>Mucoromycota</taxon>
        <taxon>Glomeromycotina</taxon>
        <taxon>Glomeromycetes</taxon>
        <taxon>Diversisporales</taxon>
        <taxon>Gigasporaceae</taxon>
        <taxon>Racocetra</taxon>
    </lineage>
</organism>
<evidence type="ECO:0000259" key="2">
    <source>
        <dbReference type="PROSITE" id="PS50020"/>
    </source>
</evidence>
<feature type="domain" description="WW" evidence="2">
    <location>
        <begin position="952"/>
        <end position="985"/>
    </location>
</feature>
<accession>A0A9N9DRI1</accession>
<feature type="compositionally biased region" description="Basic and acidic residues" evidence="1">
    <location>
        <begin position="301"/>
        <end position="333"/>
    </location>
</feature>
<feature type="region of interest" description="Disordered" evidence="1">
    <location>
        <begin position="827"/>
        <end position="863"/>
    </location>
</feature>
<feature type="compositionally biased region" description="Basic and acidic residues" evidence="1">
    <location>
        <begin position="596"/>
        <end position="640"/>
    </location>
</feature>
<feature type="compositionally biased region" description="Basic and acidic residues" evidence="1">
    <location>
        <begin position="345"/>
        <end position="380"/>
    </location>
</feature>
<feature type="compositionally biased region" description="Basic and acidic residues" evidence="1">
    <location>
        <begin position="118"/>
        <end position="132"/>
    </location>
</feature>
<keyword evidence="4" id="KW-1185">Reference proteome</keyword>
<feature type="compositionally biased region" description="Basic and acidic residues" evidence="1">
    <location>
        <begin position="705"/>
        <end position="720"/>
    </location>
</feature>
<feature type="non-terminal residue" evidence="3">
    <location>
        <position position="1"/>
    </location>
</feature>
<feature type="region of interest" description="Disordered" evidence="1">
    <location>
        <begin position="279"/>
        <end position="380"/>
    </location>
</feature>
<dbReference type="SUPFAM" id="SSF51045">
    <property type="entry name" value="WW domain"/>
    <property type="match status" value="1"/>
</dbReference>
<dbReference type="CDD" id="cd00201">
    <property type="entry name" value="WW"/>
    <property type="match status" value="1"/>
</dbReference>
<feature type="compositionally biased region" description="Polar residues" evidence="1">
    <location>
        <begin position="1"/>
        <end position="35"/>
    </location>
</feature>
<sequence length="1435" mass="168405">MPPRNQRNSNKTTNSRNQGDAQSFSPNQQLSTNESPKQRKKRNQISDQLQQSQQPRQSVFERLGTKNSAAAPLPRQAKGKKEIKEHVPVNEPRKSRRISDSRKAERELSEGELIQEAGKFKDRQPVEAKSKTDPSTVKNLAEPTKNNTSNVKRLYDEFFNLISILSDFFHQINRPRDTDNEQSGEIQHSSYDAMSHDEISVHDNQSITTEVDKMHVLNLQKVDEENLGSSIDNSNEITIKKRKTSHDDVIEGEESEDAAKEDVVSIQADDDFSLHSDIEEGYSGYLSPPDDGQLPMDQDFIDGHEKTSSQIDQGRERNHEKDSLRSKDSDVIKPYDLSSRIRNRQSSDDGRISEKDRNLDRINREPPILPHKDDRRRLAYDRDSREKLREDRYNRTIATIRDHRDHRPHEIDRDRRERERQERYNQSILEDKAHFDNQRRSDRDRFLREDRGRSEHGNRTPTADTSSNSTVRGGVLSRSSSVSDRDRGGPSRGRSLERLKKEDQSRDRERLRDEISRDREYDSRLQLDYVRERDRVSRQRDDPQRDREQRLHDDSSKEITPNIRKVDEKDVAFRRLDERLSRRLDEHHQISATSDRSQRELLNRDREKDNHYQRDASERLRIESNRRDERTSNIRQKNDAQNDSVFQDNRGRDRESGQRNVQPNVQSELDRTEKRKKDESELTERKPYLDREQRGDSLQSIQRPPEYRSREKDRDIRQRDEFIAKDNIRVGINRDQERELPNRRDDRTGGLPDLYRPSSEHHLRDIDRRSIREFDRDYRDRDLRGEPIGVDRYRGDYSRDNNQGRDRMIDSHPREVERRLSWELDNRGGTGIFSDKDQMDHRRERERERTREVGHKSRSNSAELKVDSHKHLYDFHQREPERRTARDVENDQMARTNRTELVRRSESDRHSLFINDKHHDDFSLDALQREEQDMEIQSKDLKTDQIILKDDEILPDPWQKCMSRKNKVYYFNPITRESRWTFPSEDFGKRFSNESESSYQISPAHDDKIDEYEPHNSDDIEIPRKKPRLKSRESADEKALDDRKDSSNRDIYERKFGYEDQSSLDNYSVKGTSLRDQKIMADSHADSISRRPRSNTTSNVITSPSSKSQTSPSMTPQFSPTHRSPAPGYDRRYSADYDHLGGSRRVPYSGSQLQSPPMQLRSNAASFNRNDFYERNDNFRIDEFNSRNVSGSNNNVGMASPGNAQANVNNRSNRSTMYNSSFGVDQGSISGNRRTSTMGRGGMSSLNHSIQHRIRSSHEDDRNIYNGDEDRMEASMEVGEFKINNRNLPTREFGNRIGEKADLENVVPPNDSTFDVVPDAAFIASDEEAWRTEDEMVDDVLADTEPESLFLFRRSRSSSPTSHLLSDEDIIRRQIAPIWSHITSNVAGDELFQQFEQIMNNGSSHKKKEMRILNSRKEFDRRRAIFGGKRMFRYK</sequence>
<feature type="region of interest" description="Disordered" evidence="1">
    <location>
        <begin position="534"/>
        <end position="564"/>
    </location>
</feature>
<feature type="region of interest" description="Disordered" evidence="1">
    <location>
        <begin position="399"/>
        <end position="511"/>
    </location>
</feature>
<feature type="compositionally biased region" description="Basic and acidic residues" evidence="1">
    <location>
        <begin position="668"/>
        <end position="695"/>
    </location>
</feature>
<feature type="compositionally biased region" description="Basic and acidic residues" evidence="1">
    <location>
        <begin position="79"/>
        <end position="109"/>
    </location>
</feature>